<evidence type="ECO:0000256" key="3">
    <source>
        <dbReference type="ARBA" id="ARBA00022853"/>
    </source>
</evidence>
<dbReference type="InterPro" id="IPR003347">
    <property type="entry name" value="JmjC_dom"/>
</dbReference>
<feature type="region of interest" description="Disordered" evidence="10">
    <location>
        <begin position="726"/>
        <end position="746"/>
    </location>
</feature>
<feature type="compositionally biased region" description="Polar residues" evidence="10">
    <location>
        <begin position="200"/>
        <end position="214"/>
    </location>
</feature>
<keyword evidence="7" id="KW-0805">Transcription regulation</keyword>
<dbReference type="OrthoDB" id="5876800at2759"/>
<evidence type="ECO:0000256" key="10">
    <source>
        <dbReference type="SAM" id="MobiDB-lite"/>
    </source>
</evidence>
<dbReference type="GO" id="GO:0046872">
    <property type="term" value="F:metal ion binding"/>
    <property type="evidence" value="ECO:0007669"/>
    <property type="project" value="UniProtKB-KW"/>
</dbReference>
<feature type="region of interest" description="Disordered" evidence="10">
    <location>
        <begin position="459"/>
        <end position="512"/>
    </location>
</feature>
<dbReference type="GO" id="GO:0051213">
    <property type="term" value="F:dioxygenase activity"/>
    <property type="evidence" value="ECO:0007669"/>
    <property type="project" value="UniProtKB-KW"/>
</dbReference>
<dbReference type="Gene3D" id="2.60.120.650">
    <property type="entry name" value="Cupin"/>
    <property type="match status" value="1"/>
</dbReference>
<evidence type="ECO:0000256" key="4">
    <source>
        <dbReference type="ARBA" id="ARBA00022964"/>
    </source>
</evidence>
<organism evidence="12 13">
    <name type="scientific">Caenorhabditis angaria</name>
    <dbReference type="NCBI Taxonomy" id="860376"/>
    <lineage>
        <taxon>Eukaryota</taxon>
        <taxon>Metazoa</taxon>
        <taxon>Ecdysozoa</taxon>
        <taxon>Nematoda</taxon>
        <taxon>Chromadorea</taxon>
        <taxon>Rhabditida</taxon>
        <taxon>Rhabditina</taxon>
        <taxon>Rhabditomorpha</taxon>
        <taxon>Rhabditoidea</taxon>
        <taxon>Rhabditidae</taxon>
        <taxon>Peloderinae</taxon>
        <taxon>Caenorhabditis</taxon>
    </lineage>
</organism>
<dbReference type="SMART" id="SM00558">
    <property type="entry name" value="JmjC"/>
    <property type="match status" value="1"/>
</dbReference>
<evidence type="ECO:0000256" key="1">
    <source>
        <dbReference type="ARBA" id="ARBA00004123"/>
    </source>
</evidence>
<feature type="compositionally biased region" description="Polar residues" evidence="10">
    <location>
        <begin position="334"/>
        <end position="344"/>
    </location>
</feature>
<feature type="region of interest" description="Disordered" evidence="10">
    <location>
        <begin position="357"/>
        <end position="423"/>
    </location>
</feature>
<feature type="compositionally biased region" description="Basic and acidic residues" evidence="10">
    <location>
        <begin position="566"/>
        <end position="582"/>
    </location>
</feature>
<feature type="region of interest" description="Disordered" evidence="10">
    <location>
        <begin position="1183"/>
        <end position="1208"/>
    </location>
</feature>
<keyword evidence="3" id="KW-0156">Chromatin regulator</keyword>
<dbReference type="GO" id="GO:0006325">
    <property type="term" value="P:chromatin organization"/>
    <property type="evidence" value="ECO:0007669"/>
    <property type="project" value="UniProtKB-KW"/>
</dbReference>
<evidence type="ECO:0000256" key="9">
    <source>
        <dbReference type="ARBA" id="ARBA00023242"/>
    </source>
</evidence>
<keyword evidence="5" id="KW-0560">Oxidoreductase</keyword>
<feature type="compositionally biased region" description="Polar residues" evidence="10">
    <location>
        <begin position="644"/>
        <end position="653"/>
    </location>
</feature>
<feature type="region of interest" description="Disordered" evidence="10">
    <location>
        <begin position="546"/>
        <end position="653"/>
    </location>
</feature>
<dbReference type="EMBL" id="CANHGI010000006">
    <property type="protein sequence ID" value="CAI5454723.1"/>
    <property type="molecule type" value="Genomic_DNA"/>
</dbReference>
<feature type="compositionally biased region" description="Polar residues" evidence="10">
    <location>
        <begin position="466"/>
        <end position="497"/>
    </location>
</feature>
<comment type="caution">
    <text evidence="12">The sequence shown here is derived from an EMBL/GenBank/DDBJ whole genome shotgun (WGS) entry which is preliminary data.</text>
</comment>
<accession>A0A9P1NBB5</accession>
<proteinExistence type="predicted"/>
<feature type="compositionally biased region" description="Polar residues" evidence="10">
    <location>
        <begin position="546"/>
        <end position="555"/>
    </location>
</feature>
<feature type="compositionally biased region" description="Polar residues" evidence="10">
    <location>
        <begin position="221"/>
        <end position="254"/>
    </location>
</feature>
<evidence type="ECO:0000259" key="11">
    <source>
        <dbReference type="PROSITE" id="PS51184"/>
    </source>
</evidence>
<dbReference type="PANTHER" id="PTHR23123">
    <property type="entry name" value="PHD/F-BOX CONTAINING PROTEIN"/>
    <property type="match status" value="1"/>
</dbReference>
<sequence>MSNQENPPGFISNNPAYFVPTLINPIQMNQNVADINVSVPLSWLIQFHNSRQLFASGNSHFGNIPNPQNQQLPLQNLPSATSFPYQLLPQNVANTNVTGNFRRRHSRNNRRVDVSNAIETYSPTEYDDVQIINYQNNRPVTFGNVSNSGNVQNIGNHSDEIIIIDDDETHQNPQQIQHHAATSTDPTPIEPETTVPHSGANESQEINLSDQRNLTVAPVTEYSTSKDNLEFTSTNEASYGQPEDSSVPTINATGNLVGSLDSTSLENNSNGSEAVQNIINISDSPVVTTNVTENSSQEIRNNVAPVAGNRKCDEILKSDSKSETRNAQPDKESVSITNETQSISSSEIFTDQLEVPPEPITNATGISQEHSANHVTSSNSKLTENGSNYLEVAQSSENTSNTPVVPINDVTQQTPPVAGSPTLNEYLESTSTISLTQDYAPVSIPLASANKTPERLLAEQEEVPTDSPNSSINSTKNVGSVSTDSLPSDEQSEQGYTSRVDDDATSASSSRNVPIDIIENDIGNSSQNMLMNLTQNDVTEIEISDQSLGSNSTLGTPAATSTPTSSDHKISPTNRIDDDNVRENQSNRSDEIGQNTTSGASNGSRSSGSDESSSSAVEDQSEQPSTRDASTSPIRFFEEDSETRNSNVPINNVFNDGTTTKNYNSFGNHFKSTSDIPASASSTSSNEFTTVKIPTNMIQSWKNLAIFLGISNSPQGSSSNVIEGLDNDSTSADFSEPGKMRGSSSNGDFAQQLNPIAPAIELANNEISFDLAGASNIPKKNSRNKKQKNVGSEAWMLDFVKIENKFPDAVGNVVTKVANGHMMMKMIEENGGIEQWNECFLVNNIDGLGFTVPTKQTLTMEFIIDQLGAFHKVDVIDVYKQTLSSMKIGTFAKHFTKQEHRKQLYNIISLEVSNLSSLGNLIEPPELVRKLSLVEKLWSSGKMDESRPCVQKYVLLSMKGSFTSFHIDFGGSSVYYHIVKGRKIFYLALPTPTNIEQFEKMEKSSKKSDWLPDRIPDAITRLVIEEGQTLFVPSGVIHAVYTPDDSIVVGGNFLHIGGIEMQNRVFDIESRERLKKFKFPNFIQINFWVCRDILIPFVKDANNRRENIVNTIMWKSSIDIISSLESWIKSTKRNRSQSKKNEEIINDMKLQIRTQREIMKIQNHNFTELLGTSFVMTQPTDATANPLKRSASEVHVESPEKRKRNGSE</sequence>
<protein>
    <recommendedName>
        <fullName evidence="11">JmjC domain-containing protein</fullName>
    </recommendedName>
</protein>
<feature type="compositionally biased region" description="Low complexity" evidence="10">
    <location>
        <begin position="598"/>
        <end position="615"/>
    </location>
</feature>
<keyword evidence="13" id="KW-1185">Reference proteome</keyword>
<feature type="compositionally biased region" description="Basic and acidic residues" evidence="10">
    <location>
        <begin position="318"/>
        <end position="333"/>
    </location>
</feature>
<gene>
    <name evidence="12" type="ORF">CAMP_LOCUS17360</name>
</gene>
<evidence type="ECO:0000256" key="5">
    <source>
        <dbReference type="ARBA" id="ARBA00023002"/>
    </source>
</evidence>
<dbReference type="AlphaFoldDB" id="A0A9P1NBB5"/>
<dbReference type="PROSITE" id="PS51184">
    <property type="entry name" value="JMJC"/>
    <property type="match status" value="1"/>
</dbReference>
<keyword evidence="4" id="KW-0223">Dioxygenase</keyword>
<keyword evidence="9" id="KW-0539">Nucleus</keyword>
<comment type="subcellular location">
    <subcellularLocation>
        <location evidence="1">Nucleus</location>
    </subcellularLocation>
</comment>
<feature type="compositionally biased region" description="Polar residues" evidence="10">
    <location>
        <begin position="616"/>
        <end position="633"/>
    </location>
</feature>
<feature type="compositionally biased region" description="Polar residues" evidence="10">
    <location>
        <begin position="361"/>
        <end position="423"/>
    </location>
</feature>
<evidence type="ECO:0000313" key="12">
    <source>
        <dbReference type="EMBL" id="CAI5454723.1"/>
    </source>
</evidence>
<evidence type="ECO:0000256" key="7">
    <source>
        <dbReference type="ARBA" id="ARBA00023015"/>
    </source>
</evidence>
<dbReference type="GO" id="GO:0005634">
    <property type="term" value="C:nucleus"/>
    <property type="evidence" value="ECO:0007669"/>
    <property type="project" value="UniProtKB-SubCell"/>
</dbReference>
<feature type="region of interest" description="Disordered" evidence="10">
    <location>
        <begin position="171"/>
        <end position="254"/>
    </location>
</feature>
<reference evidence="12" key="1">
    <citation type="submission" date="2022-11" db="EMBL/GenBank/DDBJ databases">
        <authorList>
            <person name="Kikuchi T."/>
        </authorList>
    </citation>
    <scope>NUCLEOTIDE SEQUENCE</scope>
    <source>
        <strain evidence="12">PS1010</strain>
    </source>
</reference>
<evidence type="ECO:0000313" key="13">
    <source>
        <dbReference type="Proteomes" id="UP001152747"/>
    </source>
</evidence>
<feature type="domain" description="JmjC" evidence="11">
    <location>
        <begin position="913"/>
        <end position="1070"/>
    </location>
</feature>
<feature type="compositionally biased region" description="Low complexity" evidence="10">
    <location>
        <begin position="556"/>
        <end position="565"/>
    </location>
</feature>
<dbReference type="Pfam" id="PF17811">
    <property type="entry name" value="JHD"/>
    <property type="match status" value="1"/>
</dbReference>
<evidence type="ECO:0000256" key="8">
    <source>
        <dbReference type="ARBA" id="ARBA00023163"/>
    </source>
</evidence>
<feature type="region of interest" description="Disordered" evidence="10">
    <location>
        <begin position="318"/>
        <end position="344"/>
    </location>
</feature>
<dbReference type="Gene3D" id="1.20.58.1360">
    <property type="match status" value="1"/>
</dbReference>
<keyword evidence="6" id="KW-0408">Iron</keyword>
<keyword evidence="2" id="KW-0479">Metal-binding</keyword>
<dbReference type="Proteomes" id="UP001152747">
    <property type="component" value="Unassembled WGS sequence"/>
</dbReference>
<evidence type="ECO:0000256" key="2">
    <source>
        <dbReference type="ARBA" id="ARBA00022723"/>
    </source>
</evidence>
<feature type="compositionally biased region" description="Polar residues" evidence="10">
    <location>
        <begin position="583"/>
        <end position="597"/>
    </location>
</feature>
<name>A0A9P1NBB5_9PELO</name>
<dbReference type="InterPro" id="IPR050690">
    <property type="entry name" value="JHDM1_Histone_Demethylase"/>
</dbReference>
<evidence type="ECO:0000256" key="6">
    <source>
        <dbReference type="ARBA" id="ARBA00023004"/>
    </source>
</evidence>
<feature type="compositionally biased region" description="Polar residues" evidence="10">
    <location>
        <begin position="171"/>
        <end position="186"/>
    </location>
</feature>
<dbReference type="InterPro" id="IPR041070">
    <property type="entry name" value="JHD"/>
</dbReference>
<feature type="compositionally biased region" description="Basic and acidic residues" evidence="10">
    <location>
        <begin position="1190"/>
        <end position="1208"/>
    </location>
</feature>
<dbReference type="SUPFAM" id="SSF51197">
    <property type="entry name" value="Clavaminate synthase-like"/>
    <property type="match status" value="1"/>
</dbReference>
<dbReference type="Pfam" id="PF02373">
    <property type="entry name" value="JmjC"/>
    <property type="match status" value="1"/>
</dbReference>
<keyword evidence="8" id="KW-0804">Transcription</keyword>